<evidence type="ECO:0000313" key="2">
    <source>
        <dbReference type="Proteomes" id="UP000198253"/>
    </source>
</evidence>
<accession>A0A1C4WUZ4</accession>
<proteinExistence type="predicted"/>
<organism evidence="1 2">
    <name type="scientific">Micromonospora echinospora</name>
    <name type="common">Micromonospora purpurea</name>
    <dbReference type="NCBI Taxonomy" id="1877"/>
    <lineage>
        <taxon>Bacteria</taxon>
        <taxon>Bacillati</taxon>
        <taxon>Actinomycetota</taxon>
        <taxon>Actinomycetes</taxon>
        <taxon>Micromonosporales</taxon>
        <taxon>Micromonosporaceae</taxon>
        <taxon>Micromonospora</taxon>
    </lineage>
</organism>
<gene>
    <name evidence="1" type="ORF">GA0070618_2519</name>
</gene>
<keyword evidence="2" id="KW-1185">Reference proteome</keyword>
<dbReference type="Proteomes" id="UP000198253">
    <property type="component" value="Chromosome I"/>
</dbReference>
<dbReference type="AlphaFoldDB" id="A0A1C4WUZ4"/>
<evidence type="ECO:0000313" key="1">
    <source>
        <dbReference type="EMBL" id="SCF00018.1"/>
    </source>
</evidence>
<reference evidence="2" key="1">
    <citation type="submission" date="2016-06" db="EMBL/GenBank/DDBJ databases">
        <authorList>
            <person name="Varghese N."/>
            <person name="Submissions Spin"/>
        </authorList>
    </citation>
    <scope>NUCLEOTIDE SEQUENCE [LARGE SCALE GENOMIC DNA]</scope>
    <source>
        <strain evidence="2">DSM 43816</strain>
    </source>
</reference>
<dbReference type="EMBL" id="LT607413">
    <property type="protein sequence ID" value="SCF00018.1"/>
    <property type="molecule type" value="Genomic_DNA"/>
</dbReference>
<name>A0A1C4WUZ4_MICEC</name>
<dbReference type="InParanoid" id="A0A1C4WUZ4"/>
<sequence>MKPHVFVDETKERGLLVAAAVVVENDIAHARREVRKMILPGQRRIHFHKEREERRGQIISVLRALGAQVTIYDATRYRSVKTARDACLVALVADVAKIAAARLVLELDDSTRKADRDLLYREVRAAGVADQLRYDHMRADEECLLAIPDAVAWCWAKGGGWRAKVRPIVVDVREV</sequence>
<dbReference type="OrthoDB" id="5188615at2"/>
<protein>
    <recommendedName>
        <fullName evidence="3">DUF3800 domain-containing protein</fullName>
    </recommendedName>
</protein>
<evidence type="ECO:0008006" key="3">
    <source>
        <dbReference type="Google" id="ProtNLM"/>
    </source>
</evidence>